<gene>
    <name evidence="1" type="ORF">ILUMI_03871</name>
</gene>
<dbReference type="EMBL" id="VTPC01001338">
    <property type="protein sequence ID" value="KAF2902317.1"/>
    <property type="molecule type" value="Genomic_DNA"/>
</dbReference>
<protein>
    <submittedName>
        <fullName evidence="1">Uncharacterized protein</fullName>
    </submittedName>
</protein>
<organism evidence="1 2">
    <name type="scientific">Ignelater luminosus</name>
    <name type="common">Cucubano</name>
    <name type="synonym">Pyrophorus luminosus</name>
    <dbReference type="NCBI Taxonomy" id="2038154"/>
    <lineage>
        <taxon>Eukaryota</taxon>
        <taxon>Metazoa</taxon>
        <taxon>Ecdysozoa</taxon>
        <taxon>Arthropoda</taxon>
        <taxon>Hexapoda</taxon>
        <taxon>Insecta</taxon>
        <taxon>Pterygota</taxon>
        <taxon>Neoptera</taxon>
        <taxon>Endopterygota</taxon>
        <taxon>Coleoptera</taxon>
        <taxon>Polyphaga</taxon>
        <taxon>Elateriformia</taxon>
        <taxon>Elateroidea</taxon>
        <taxon>Elateridae</taxon>
        <taxon>Agrypninae</taxon>
        <taxon>Pyrophorini</taxon>
        <taxon>Ignelater</taxon>
    </lineage>
</organism>
<dbReference type="AlphaFoldDB" id="A0A8K0DFS5"/>
<reference evidence="1" key="1">
    <citation type="submission" date="2019-08" db="EMBL/GenBank/DDBJ databases">
        <title>The genome of the North American firefly Photinus pyralis.</title>
        <authorList>
            <consortium name="Photinus pyralis genome working group"/>
            <person name="Fallon T.R."/>
            <person name="Sander Lower S.E."/>
            <person name="Weng J.-K."/>
        </authorList>
    </citation>
    <scope>NUCLEOTIDE SEQUENCE</scope>
    <source>
        <strain evidence="1">TRF0915ILg1</strain>
        <tissue evidence="1">Whole body</tissue>
    </source>
</reference>
<accession>A0A8K0DFS5</accession>
<proteinExistence type="predicted"/>
<name>A0A8K0DFS5_IGNLU</name>
<comment type="caution">
    <text evidence="1">The sequence shown here is derived from an EMBL/GenBank/DDBJ whole genome shotgun (WGS) entry which is preliminary data.</text>
</comment>
<dbReference type="Proteomes" id="UP000801492">
    <property type="component" value="Unassembled WGS sequence"/>
</dbReference>
<keyword evidence="2" id="KW-1185">Reference proteome</keyword>
<sequence>MREELAEAKTKIERLDKERREKNIVVFGKWKRCQDRIQQSYPRRCGTEMEQSTWKVRKSSVKKPKEYTKVGKKKTDKAM</sequence>
<evidence type="ECO:0000313" key="1">
    <source>
        <dbReference type="EMBL" id="KAF2902317.1"/>
    </source>
</evidence>
<evidence type="ECO:0000313" key="2">
    <source>
        <dbReference type="Proteomes" id="UP000801492"/>
    </source>
</evidence>